<reference evidence="1" key="2">
    <citation type="submission" date="2023-06" db="EMBL/GenBank/DDBJ databases">
        <authorList>
            <consortium name="Lawrence Berkeley National Laboratory"/>
            <person name="Mondo S.J."/>
            <person name="Hensen N."/>
            <person name="Bonometti L."/>
            <person name="Westerberg I."/>
            <person name="Brannstrom I.O."/>
            <person name="Guillou S."/>
            <person name="Cros-Aarteil S."/>
            <person name="Calhoun S."/>
            <person name="Haridas S."/>
            <person name="Kuo A."/>
            <person name="Pangilinan J."/>
            <person name="Riley R."/>
            <person name="Labutti K."/>
            <person name="Andreopoulos B."/>
            <person name="Lipzen A."/>
            <person name="Chen C."/>
            <person name="Yanf M."/>
            <person name="Daum C."/>
            <person name="Ng V."/>
            <person name="Clum A."/>
            <person name="Steindorff A."/>
            <person name="Ohm R."/>
            <person name="Martin F."/>
            <person name="Silar P."/>
            <person name="Natvig D."/>
            <person name="Lalanne C."/>
            <person name="Gautier V."/>
            <person name="Ament-Velasquez S.L."/>
            <person name="Kruys A."/>
            <person name="Hutchinson M.I."/>
            <person name="Powell A.J."/>
            <person name="Barry K."/>
            <person name="Miller A.N."/>
            <person name="Grigoriev I.V."/>
            <person name="Debuchy R."/>
            <person name="Gladieux P."/>
            <person name="Thoren M.H."/>
            <person name="Johannesson H."/>
        </authorList>
    </citation>
    <scope>NUCLEOTIDE SEQUENCE</scope>
    <source>
        <strain evidence="1">CBS 626.80</strain>
    </source>
</reference>
<comment type="caution">
    <text evidence="1">The sequence shown here is derived from an EMBL/GenBank/DDBJ whole genome shotgun (WGS) entry which is preliminary data.</text>
</comment>
<evidence type="ECO:0000313" key="2">
    <source>
        <dbReference type="Proteomes" id="UP001303222"/>
    </source>
</evidence>
<evidence type="ECO:0000313" key="1">
    <source>
        <dbReference type="EMBL" id="KAK3947130.1"/>
    </source>
</evidence>
<protein>
    <submittedName>
        <fullName evidence="1">Uncharacterized protein</fullName>
    </submittedName>
</protein>
<feature type="non-terminal residue" evidence="1">
    <location>
        <position position="1"/>
    </location>
</feature>
<gene>
    <name evidence="1" type="ORF">QBC32DRAFT_224847</name>
</gene>
<proteinExistence type="predicted"/>
<dbReference type="Proteomes" id="UP001303222">
    <property type="component" value="Unassembled WGS sequence"/>
</dbReference>
<dbReference type="EMBL" id="MU859409">
    <property type="protein sequence ID" value="KAK3947130.1"/>
    <property type="molecule type" value="Genomic_DNA"/>
</dbReference>
<dbReference type="AlphaFoldDB" id="A0AAN6NKB3"/>
<accession>A0AAN6NKB3</accession>
<reference evidence="1" key="1">
    <citation type="journal article" date="2023" name="Mol. Phylogenet. Evol.">
        <title>Genome-scale phylogeny and comparative genomics of the fungal order Sordariales.</title>
        <authorList>
            <person name="Hensen N."/>
            <person name="Bonometti L."/>
            <person name="Westerberg I."/>
            <person name="Brannstrom I.O."/>
            <person name="Guillou S."/>
            <person name="Cros-Aarteil S."/>
            <person name="Calhoun S."/>
            <person name="Haridas S."/>
            <person name="Kuo A."/>
            <person name="Mondo S."/>
            <person name="Pangilinan J."/>
            <person name="Riley R."/>
            <person name="LaButti K."/>
            <person name="Andreopoulos B."/>
            <person name="Lipzen A."/>
            <person name="Chen C."/>
            <person name="Yan M."/>
            <person name="Daum C."/>
            <person name="Ng V."/>
            <person name="Clum A."/>
            <person name="Steindorff A."/>
            <person name="Ohm R.A."/>
            <person name="Martin F."/>
            <person name="Silar P."/>
            <person name="Natvig D.O."/>
            <person name="Lalanne C."/>
            <person name="Gautier V."/>
            <person name="Ament-Velasquez S.L."/>
            <person name="Kruys A."/>
            <person name="Hutchinson M.I."/>
            <person name="Powell A.J."/>
            <person name="Barry K."/>
            <person name="Miller A.N."/>
            <person name="Grigoriev I.V."/>
            <person name="Debuchy R."/>
            <person name="Gladieux P."/>
            <person name="Hiltunen Thoren M."/>
            <person name="Johannesson H."/>
        </authorList>
    </citation>
    <scope>NUCLEOTIDE SEQUENCE</scope>
    <source>
        <strain evidence="1">CBS 626.80</strain>
    </source>
</reference>
<sequence length="64" mass="7437">RLERCTIISTLYIYVGALIEQHLYDLFMASIRGRLERCAVVSILYIYVGVLNKQHLYNLFVASI</sequence>
<organism evidence="1 2">
    <name type="scientific">Pseudoneurospora amorphoporcata</name>
    <dbReference type="NCBI Taxonomy" id="241081"/>
    <lineage>
        <taxon>Eukaryota</taxon>
        <taxon>Fungi</taxon>
        <taxon>Dikarya</taxon>
        <taxon>Ascomycota</taxon>
        <taxon>Pezizomycotina</taxon>
        <taxon>Sordariomycetes</taxon>
        <taxon>Sordariomycetidae</taxon>
        <taxon>Sordariales</taxon>
        <taxon>Sordariaceae</taxon>
        <taxon>Pseudoneurospora</taxon>
    </lineage>
</organism>
<keyword evidence="2" id="KW-1185">Reference proteome</keyword>
<name>A0AAN6NKB3_9PEZI</name>